<dbReference type="PANTHER" id="PTHR32071">
    <property type="entry name" value="TRANSCRIPTIONAL REGULATORY PROTEIN"/>
    <property type="match status" value="1"/>
</dbReference>
<keyword evidence="2" id="KW-0067">ATP-binding</keyword>
<dbReference type="GO" id="GO:0006355">
    <property type="term" value="P:regulation of DNA-templated transcription"/>
    <property type="evidence" value="ECO:0007669"/>
    <property type="project" value="InterPro"/>
</dbReference>
<dbReference type="SUPFAM" id="SSF46689">
    <property type="entry name" value="Homeodomain-like"/>
    <property type="match status" value="1"/>
</dbReference>
<name>A0A1B4VC24_9GAMM</name>
<evidence type="ECO:0000313" key="5">
    <source>
        <dbReference type="Proteomes" id="UP000218899"/>
    </source>
</evidence>
<dbReference type="AlphaFoldDB" id="A0A1B4VC24"/>
<feature type="domain" description="Sigma-54 factor interaction" evidence="3">
    <location>
        <begin position="157"/>
        <end position="353"/>
    </location>
</feature>
<dbReference type="Pfam" id="PF02954">
    <property type="entry name" value="HTH_8"/>
    <property type="match status" value="1"/>
</dbReference>
<evidence type="ECO:0000259" key="3">
    <source>
        <dbReference type="PROSITE" id="PS50045"/>
    </source>
</evidence>
<sequence length="425" mass="47379">MLSQENTRLLREQPADSLLEAAARTRTMSAVTLLGRDKEMLKRLRSHFPQMEHFAGPESASFRRQPPADLLICGLDSESSALERRLLAVLTSESRPRAVLFYGDRARDFAFEQRQELRSVPVEVLPPHTSDEALARKAQALIELGHAVHATGTDYPLMGRSAAFEALMGEARRAAGLLDPVFIKSDDAGEAIALAHYMHRHGDSRHAFVTVRVALLGDEPESGIEALRGLIDQARGGTLMIDNLCALPNALWDEIVSRTEGLSQVRLVAAGRPESGRSPEQLMRPFRPLLLEIPGLRDRRGDIPLMVHFFTLQFNLQSRTPRYLTQSETDELLGSQFPVDLSALRAAIYARLMSAERTPSSEPEVELAKQDRSLDEYVAEFEARLIEQTLKRCGGNKSKAARLLGLRPNTLHYKLERYGLSGRKS</sequence>
<dbReference type="Gene3D" id="3.40.50.300">
    <property type="entry name" value="P-loop containing nucleotide triphosphate hydrolases"/>
    <property type="match status" value="1"/>
</dbReference>
<dbReference type="GO" id="GO:0043565">
    <property type="term" value="F:sequence-specific DNA binding"/>
    <property type="evidence" value="ECO:0007669"/>
    <property type="project" value="InterPro"/>
</dbReference>
<proteinExistence type="predicted"/>
<dbReference type="PRINTS" id="PR01590">
    <property type="entry name" value="HTHFIS"/>
</dbReference>
<dbReference type="InterPro" id="IPR027417">
    <property type="entry name" value="P-loop_NTPase"/>
</dbReference>
<gene>
    <name evidence="4" type="ORF">SVA_3860</name>
</gene>
<protein>
    <recommendedName>
        <fullName evidence="3">Sigma-54 factor interaction domain-containing protein</fullName>
    </recommendedName>
</protein>
<keyword evidence="5" id="KW-1185">Reference proteome</keyword>
<keyword evidence="1" id="KW-0547">Nucleotide-binding</keyword>
<reference evidence="4 5" key="1">
    <citation type="submission" date="2015-08" db="EMBL/GenBank/DDBJ databases">
        <title>Complete genome sequence of Sulfurifustis variabilis.</title>
        <authorList>
            <person name="Miura A."/>
            <person name="Kojima H."/>
            <person name="Fukui M."/>
        </authorList>
    </citation>
    <scope>NUCLEOTIDE SEQUENCE [LARGE SCALE GENOMIC DNA]</scope>
    <source>
        <strain evidence="5">skN76</strain>
    </source>
</reference>
<dbReference type="InterPro" id="IPR009057">
    <property type="entry name" value="Homeodomain-like_sf"/>
</dbReference>
<dbReference type="Gene3D" id="1.10.10.60">
    <property type="entry name" value="Homeodomain-like"/>
    <property type="match status" value="1"/>
</dbReference>
<accession>A0A1B4VC24</accession>
<dbReference type="InterPro" id="IPR002078">
    <property type="entry name" value="Sigma_54_int"/>
</dbReference>
<dbReference type="KEGG" id="sva:SVA_3860"/>
<evidence type="ECO:0000256" key="2">
    <source>
        <dbReference type="ARBA" id="ARBA00022840"/>
    </source>
</evidence>
<evidence type="ECO:0000313" key="4">
    <source>
        <dbReference type="EMBL" id="BAU50394.1"/>
    </source>
</evidence>
<dbReference type="EMBL" id="AP014936">
    <property type="protein sequence ID" value="BAU50394.1"/>
    <property type="molecule type" value="Genomic_DNA"/>
</dbReference>
<organism evidence="4 5">
    <name type="scientific">Sulfurifustis variabilis</name>
    <dbReference type="NCBI Taxonomy" id="1675686"/>
    <lineage>
        <taxon>Bacteria</taxon>
        <taxon>Pseudomonadati</taxon>
        <taxon>Pseudomonadota</taxon>
        <taxon>Gammaproteobacteria</taxon>
        <taxon>Acidiferrobacterales</taxon>
        <taxon>Acidiferrobacteraceae</taxon>
        <taxon>Sulfurifustis</taxon>
    </lineage>
</organism>
<dbReference type="GO" id="GO:0005524">
    <property type="term" value="F:ATP binding"/>
    <property type="evidence" value="ECO:0007669"/>
    <property type="project" value="UniProtKB-KW"/>
</dbReference>
<dbReference type="Proteomes" id="UP000218899">
    <property type="component" value="Chromosome"/>
</dbReference>
<dbReference type="PROSITE" id="PS50045">
    <property type="entry name" value="SIGMA54_INTERACT_4"/>
    <property type="match status" value="1"/>
</dbReference>
<dbReference type="SUPFAM" id="SSF52540">
    <property type="entry name" value="P-loop containing nucleoside triphosphate hydrolases"/>
    <property type="match status" value="1"/>
</dbReference>
<dbReference type="InterPro" id="IPR002197">
    <property type="entry name" value="HTH_Fis"/>
</dbReference>
<evidence type="ECO:0000256" key="1">
    <source>
        <dbReference type="ARBA" id="ARBA00022741"/>
    </source>
</evidence>